<dbReference type="RefSeq" id="WP_118927303.1">
    <property type="nucleotide sequence ID" value="NZ_QXGH01000027.1"/>
</dbReference>
<dbReference type="EMBL" id="QXGH01000027">
    <property type="protein sequence ID" value="RHW25000.1"/>
    <property type="molecule type" value="Genomic_DNA"/>
</dbReference>
<dbReference type="PANTHER" id="PTHR41252">
    <property type="entry name" value="BLR2505 PROTEIN"/>
    <property type="match status" value="1"/>
</dbReference>
<reference evidence="2 3" key="1">
    <citation type="submission" date="2018-09" db="EMBL/GenBank/DDBJ databases">
        <title>Genome sequencing of Nocardioides immobilis CCTCC AB 2017083 for comparison to Nocardioides silvaticus.</title>
        <authorList>
            <person name="Li C."/>
            <person name="Wang G."/>
        </authorList>
    </citation>
    <scope>NUCLEOTIDE SEQUENCE [LARGE SCALE GENOMIC DNA]</scope>
    <source>
        <strain evidence="2 3">CCTCC AB 2017083</strain>
    </source>
</reference>
<name>A0A417XXN1_9ACTN</name>
<dbReference type="InterPro" id="IPR032710">
    <property type="entry name" value="NTF2-like_dom_sf"/>
</dbReference>
<accession>A0A417XXN1</accession>
<organism evidence="2 3">
    <name type="scientific">Nocardioides immobilis</name>
    <dbReference type="NCBI Taxonomy" id="2049295"/>
    <lineage>
        <taxon>Bacteria</taxon>
        <taxon>Bacillati</taxon>
        <taxon>Actinomycetota</taxon>
        <taxon>Actinomycetes</taxon>
        <taxon>Propionibacteriales</taxon>
        <taxon>Nocardioidaceae</taxon>
        <taxon>Nocardioides</taxon>
    </lineage>
</organism>
<sequence>MSTHDQLEANKQVVRDFMAAFSTGDVDKILACLTDDAEYWISGKIEGMSGSYDKAALGQLLSGVTQVYTNGALALTPKEMTAEGNRVAAEAESFAELKNGKTYGCDYHYLFVIRDGKVQKVKEFLDTKHAYDTFYT</sequence>
<comment type="caution">
    <text evidence="2">The sequence shown here is derived from an EMBL/GenBank/DDBJ whole genome shotgun (WGS) entry which is preliminary data.</text>
</comment>
<protein>
    <submittedName>
        <fullName evidence="2">Nuclear transport factor 2 family protein</fullName>
    </submittedName>
</protein>
<dbReference type="Proteomes" id="UP000283644">
    <property type="component" value="Unassembled WGS sequence"/>
</dbReference>
<dbReference type="Gene3D" id="3.10.450.50">
    <property type="match status" value="1"/>
</dbReference>
<evidence type="ECO:0000259" key="1">
    <source>
        <dbReference type="Pfam" id="PF12680"/>
    </source>
</evidence>
<evidence type="ECO:0000313" key="3">
    <source>
        <dbReference type="Proteomes" id="UP000283644"/>
    </source>
</evidence>
<evidence type="ECO:0000313" key="2">
    <source>
        <dbReference type="EMBL" id="RHW25000.1"/>
    </source>
</evidence>
<feature type="domain" description="SnoaL-like" evidence="1">
    <location>
        <begin position="14"/>
        <end position="119"/>
    </location>
</feature>
<proteinExistence type="predicted"/>
<dbReference type="AlphaFoldDB" id="A0A417XXN1"/>
<dbReference type="OrthoDB" id="3783224at2"/>
<dbReference type="InterPro" id="IPR037401">
    <property type="entry name" value="SnoaL-like"/>
</dbReference>
<dbReference type="Pfam" id="PF12680">
    <property type="entry name" value="SnoaL_2"/>
    <property type="match status" value="1"/>
</dbReference>
<gene>
    <name evidence="2" type="ORF">D0Z08_21390</name>
</gene>
<dbReference type="SUPFAM" id="SSF54427">
    <property type="entry name" value="NTF2-like"/>
    <property type="match status" value="1"/>
</dbReference>
<keyword evidence="3" id="KW-1185">Reference proteome</keyword>
<dbReference type="PANTHER" id="PTHR41252:SF1">
    <property type="entry name" value="BLR2505 PROTEIN"/>
    <property type="match status" value="1"/>
</dbReference>